<evidence type="ECO:0000256" key="4">
    <source>
        <dbReference type="ARBA" id="ARBA00004496"/>
    </source>
</evidence>
<dbReference type="NCBIfam" id="TIGR00716">
    <property type="entry name" value="rnhC"/>
    <property type="match status" value="1"/>
</dbReference>
<keyword evidence="10 14" id="KW-0479">Metal-binding</keyword>
<dbReference type="RefSeq" id="WP_003325172.1">
    <property type="nucleotide sequence ID" value="NC_014639.1"/>
</dbReference>
<evidence type="ECO:0000256" key="3">
    <source>
        <dbReference type="ARBA" id="ARBA00004065"/>
    </source>
</evidence>
<evidence type="ECO:0000256" key="11">
    <source>
        <dbReference type="ARBA" id="ARBA00022759"/>
    </source>
</evidence>
<keyword evidence="9 14" id="KW-0540">Nuclease</keyword>
<dbReference type="InterPro" id="IPR004641">
    <property type="entry name" value="RNase_HIII"/>
</dbReference>
<dbReference type="InterPro" id="IPR012337">
    <property type="entry name" value="RNaseH-like_sf"/>
</dbReference>
<comment type="subcellular location">
    <subcellularLocation>
        <location evidence="4 14">Cytoplasm</location>
    </subcellularLocation>
</comment>
<comment type="catalytic activity">
    <reaction evidence="1 14 15">
        <text>Endonucleolytic cleavage to 5'-phosphomonoester.</text>
        <dbReference type="EC" id="3.1.26.4"/>
    </reaction>
</comment>
<dbReference type="CDD" id="cd14796">
    <property type="entry name" value="RNAse_HIII_N"/>
    <property type="match status" value="1"/>
</dbReference>
<reference evidence="17 18" key="1">
    <citation type="journal article" date="2011" name="Front. Microbiol.">
        <title>Genomic signatures of strain selection and enhancement in Bacillus atrophaeus var. globigii, a historical biowarfare simulant.</title>
        <authorList>
            <person name="Gibbons H.S."/>
            <person name="Broomall S.M."/>
            <person name="McNew L.A."/>
            <person name="Daligault H."/>
            <person name="Chapman C."/>
            <person name="Bruce D."/>
            <person name="Karavis M."/>
            <person name="Krepps M."/>
            <person name="McGregor P.A."/>
            <person name="Hong C."/>
            <person name="Park K.H."/>
            <person name="Akmal A."/>
            <person name="Feldman A."/>
            <person name="Lin J.S."/>
            <person name="Chang W.E."/>
            <person name="Higgs B.W."/>
            <person name="Demirev P."/>
            <person name="Lindquist J."/>
            <person name="Liem A."/>
            <person name="Fochler E."/>
            <person name="Read T.D."/>
            <person name="Tapia R."/>
            <person name="Johnson S."/>
            <person name="Bishop-Lilly K.A."/>
            <person name="Detter C."/>
            <person name="Han C."/>
            <person name="Sozhamannan S."/>
            <person name="Rosenzweig C.N."/>
            <person name="Skowronski E.W."/>
        </authorList>
    </citation>
    <scope>NUCLEOTIDE SEQUENCE [LARGE SCALE GENOMIC DNA]</scope>
    <source>
        <strain evidence="17 18">1942</strain>
    </source>
</reference>
<dbReference type="PROSITE" id="PS51975">
    <property type="entry name" value="RNASE_H_2"/>
    <property type="match status" value="1"/>
</dbReference>
<dbReference type="EC" id="3.1.26.4" evidence="6 14"/>
<evidence type="ECO:0000256" key="15">
    <source>
        <dbReference type="PROSITE-ProRule" id="PRU01319"/>
    </source>
</evidence>
<name>A0ABM7DWU9_BACA1</name>
<evidence type="ECO:0000313" key="17">
    <source>
        <dbReference type="EMBL" id="ADP33345.1"/>
    </source>
</evidence>
<evidence type="ECO:0000256" key="6">
    <source>
        <dbReference type="ARBA" id="ARBA00012180"/>
    </source>
</evidence>
<evidence type="ECO:0000256" key="1">
    <source>
        <dbReference type="ARBA" id="ARBA00000077"/>
    </source>
</evidence>
<evidence type="ECO:0000256" key="7">
    <source>
        <dbReference type="ARBA" id="ARBA00021407"/>
    </source>
</evidence>
<keyword evidence="18" id="KW-1185">Reference proteome</keyword>
<dbReference type="Proteomes" id="UP000006867">
    <property type="component" value="Chromosome"/>
</dbReference>
<comment type="cofactor">
    <cofactor evidence="2">
        <name>Mg(2+)</name>
        <dbReference type="ChEBI" id="CHEBI:18420"/>
    </cofactor>
</comment>
<comment type="function">
    <text evidence="3 14">Endonuclease that specifically degrades the RNA of RNA-DNA hybrids.</text>
</comment>
<dbReference type="InterPro" id="IPR036397">
    <property type="entry name" value="RNaseH_sf"/>
</dbReference>
<dbReference type="CDD" id="cd06590">
    <property type="entry name" value="RNase_HII_bacteria_HIII_like"/>
    <property type="match status" value="1"/>
</dbReference>
<dbReference type="PANTHER" id="PTHR10954:SF23">
    <property type="entry name" value="RIBONUCLEASE"/>
    <property type="match status" value="1"/>
</dbReference>
<dbReference type="InterPro" id="IPR024567">
    <property type="entry name" value="RNase_HII/HIII_dom"/>
</dbReference>
<proteinExistence type="inferred from homology"/>
<dbReference type="InterPro" id="IPR012295">
    <property type="entry name" value="TBP_dom_sf"/>
</dbReference>
<keyword evidence="8 14" id="KW-0963">Cytoplasm</keyword>
<comment type="similarity">
    <text evidence="5 14">Belongs to the RNase HII family. RnhC subfamily.</text>
</comment>
<evidence type="ECO:0000256" key="8">
    <source>
        <dbReference type="ARBA" id="ARBA00022490"/>
    </source>
</evidence>
<dbReference type="Gene3D" id="3.30.420.10">
    <property type="entry name" value="Ribonuclease H-like superfamily/Ribonuclease H"/>
    <property type="match status" value="1"/>
</dbReference>
<dbReference type="Gene3D" id="3.30.310.10">
    <property type="entry name" value="TATA-Binding Protein"/>
    <property type="match status" value="1"/>
</dbReference>
<evidence type="ECO:0000256" key="2">
    <source>
        <dbReference type="ARBA" id="ARBA00001946"/>
    </source>
</evidence>
<dbReference type="InterPro" id="IPR024568">
    <property type="entry name" value="RNase_HIII_N"/>
</dbReference>
<evidence type="ECO:0000256" key="13">
    <source>
        <dbReference type="ARBA" id="ARBA00022842"/>
    </source>
</evidence>
<evidence type="ECO:0000256" key="12">
    <source>
        <dbReference type="ARBA" id="ARBA00022801"/>
    </source>
</evidence>
<keyword evidence="13 14" id="KW-0460">Magnesium</keyword>
<evidence type="ECO:0000256" key="9">
    <source>
        <dbReference type="ARBA" id="ARBA00022722"/>
    </source>
</evidence>
<evidence type="ECO:0000256" key="5">
    <source>
        <dbReference type="ARBA" id="ARBA00008378"/>
    </source>
</evidence>
<feature type="domain" description="RNase H type-2" evidence="16">
    <location>
        <begin position="95"/>
        <end position="311"/>
    </location>
</feature>
<dbReference type="PANTHER" id="PTHR10954">
    <property type="entry name" value="RIBONUCLEASE H2 SUBUNIT A"/>
    <property type="match status" value="1"/>
</dbReference>
<evidence type="ECO:0000259" key="16">
    <source>
        <dbReference type="PROSITE" id="PS51975"/>
    </source>
</evidence>
<dbReference type="PIRSF" id="PIRSF037748">
    <property type="entry name" value="RnhC"/>
    <property type="match status" value="1"/>
</dbReference>
<dbReference type="EMBL" id="CP002207">
    <property type="protein sequence ID" value="ADP33345.1"/>
    <property type="molecule type" value="Genomic_DNA"/>
</dbReference>
<evidence type="ECO:0000256" key="14">
    <source>
        <dbReference type="HAMAP-Rule" id="MF_00053"/>
    </source>
</evidence>
<accession>A0ABM7DWU9</accession>
<dbReference type="SUPFAM" id="SSF53098">
    <property type="entry name" value="Ribonuclease H-like"/>
    <property type="match status" value="1"/>
</dbReference>
<comment type="cofactor">
    <cofactor evidence="14 15">
        <name>Mn(2+)</name>
        <dbReference type="ChEBI" id="CHEBI:29035"/>
    </cofactor>
    <cofactor evidence="14 15">
        <name>Mg(2+)</name>
        <dbReference type="ChEBI" id="CHEBI:18420"/>
    </cofactor>
    <text evidence="14 15">Manganese or magnesium. Binds 1 divalent metal ion per monomer in the absence of substrate. May bind a second metal ion after substrate binding.</text>
</comment>
<dbReference type="Pfam" id="PF11858">
    <property type="entry name" value="DUF3378"/>
    <property type="match status" value="1"/>
</dbReference>
<feature type="binding site" evidence="14 15">
    <location>
        <position position="206"/>
    </location>
    <ligand>
        <name>a divalent metal cation</name>
        <dbReference type="ChEBI" id="CHEBI:60240"/>
    </ligand>
</feature>
<keyword evidence="12 14" id="KW-0378">Hydrolase</keyword>
<dbReference type="GO" id="GO:0004523">
    <property type="term" value="F:RNA-DNA hybrid ribonuclease activity"/>
    <property type="evidence" value="ECO:0007669"/>
    <property type="project" value="UniProtKB-EC"/>
</dbReference>
<keyword evidence="11 14" id="KW-0255">Endonuclease</keyword>
<feature type="binding site" evidence="14 15">
    <location>
        <position position="101"/>
    </location>
    <ligand>
        <name>a divalent metal cation</name>
        <dbReference type="ChEBI" id="CHEBI:60240"/>
    </ligand>
</feature>
<feature type="binding site" evidence="14 15">
    <location>
        <position position="102"/>
    </location>
    <ligand>
        <name>a divalent metal cation</name>
        <dbReference type="ChEBI" id="CHEBI:60240"/>
    </ligand>
</feature>
<evidence type="ECO:0000256" key="10">
    <source>
        <dbReference type="ARBA" id="ARBA00022723"/>
    </source>
</evidence>
<organism evidence="17 18">
    <name type="scientific">Bacillus atrophaeus (strain 1942)</name>
    <dbReference type="NCBI Taxonomy" id="720555"/>
    <lineage>
        <taxon>Bacteria</taxon>
        <taxon>Bacillati</taxon>
        <taxon>Bacillota</taxon>
        <taxon>Bacilli</taxon>
        <taxon>Bacillales</taxon>
        <taxon>Bacillaceae</taxon>
        <taxon>Bacillus</taxon>
    </lineage>
</organism>
<evidence type="ECO:0000313" key="18">
    <source>
        <dbReference type="Proteomes" id="UP000006867"/>
    </source>
</evidence>
<gene>
    <name evidence="14" type="primary">rnhC</name>
    <name evidence="17" type="ordered locus">BATR1942_12070</name>
</gene>
<sequence length="313" mass="34223">MSHSVIKVSKSVIEQMRASYGSSLSPSVPQGAVFQAKPPGCTITAYQSGKVLFQGKNAAAESGRWGTAEAPKEKKTAVKKAADPRYVPPQTIGMMSVIGSDEVGTGDYFGPMTVACAYVDKSKLALMKELGVKDSKHLKDPQIIEIAKSLIKTIPYSLLILNNEKYNKLQEKGMSQGKMKALLHNQAIGHLLKKMDGIKPEAILIDQFAEPSIYFKHLAGKDIVKERTYFSTKAEGIHLSVAAASIIARYSFLMEMDKLSREAGMVIPKGAGPHVDEACAKLILKKGESALRTFTKLHFANTQKAKRLVERKR</sequence>
<dbReference type="InterPro" id="IPR001352">
    <property type="entry name" value="RNase_HII/HIII"/>
</dbReference>
<dbReference type="Pfam" id="PF01351">
    <property type="entry name" value="RNase_HII"/>
    <property type="match status" value="1"/>
</dbReference>
<protein>
    <recommendedName>
        <fullName evidence="7 14">Ribonuclease HIII</fullName>
        <shortName evidence="14">RNase HIII</shortName>
        <ecNumber evidence="6 14">3.1.26.4</ecNumber>
    </recommendedName>
</protein>
<dbReference type="HAMAP" id="MF_00053">
    <property type="entry name" value="RNase_HIII"/>
    <property type="match status" value="1"/>
</dbReference>